<dbReference type="AlphaFoldDB" id="A0A813IXJ0"/>
<feature type="non-terminal residue" evidence="8">
    <location>
        <position position="1"/>
    </location>
</feature>
<name>A0A813IXJ0_POLGL</name>
<proteinExistence type="inferred from homology"/>
<evidence type="ECO:0000256" key="3">
    <source>
        <dbReference type="ARBA" id="ARBA00009481"/>
    </source>
</evidence>
<dbReference type="CDD" id="cd01635">
    <property type="entry name" value="Glycosyltransferase_GTB-type"/>
    <property type="match status" value="1"/>
</dbReference>
<dbReference type="Pfam" id="PF13692">
    <property type="entry name" value="Glyco_trans_1_4"/>
    <property type="match status" value="1"/>
</dbReference>
<dbReference type="Gene3D" id="3.40.50.2000">
    <property type="entry name" value="Glycogen Phosphorylase B"/>
    <property type="match status" value="1"/>
</dbReference>
<comment type="subcellular location">
    <subcellularLocation>
        <location evidence="2">Membrane</location>
    </subcellularLocation>
    <subcellularLocation>
        <location evidence="1">Plastid</location>
        <location evidence="1">Chloroplast</location>
    </subcellularLocation>
</comment>
<evidence type="ECO:0000256" key="6">
    <source>
        <dbReference type="ARBA" id="ARBA00022679"/>
    </source>
</evidence>
<comment type="caution">
    <text evidence="8">The sequence shown here is derived from an EMBL/GenBank/DDBJ whole genome shotgun (WGS) entry which is preliminary data.</text>
</comment>
<comment type="similarity">
    <text evidence="3">Belongs to the glycosyltransferase group 1 family. Glycosyltransferase 4 subfamily.</text>
</comment>
<protein>
    <recommendedName>
        <fullName evidence="10">Digalactosyldiacylglycerol synthase</fullName>
    </recommendedName>
</protein>
<evidence type="ECO:0000313" key="8">
    <source>
        <dbReference type="EMBL" id="CAE8657076.1"/>
    </source>
</evidence>
<dbReference type="InterPro" id="IPR044525">
    <property type="entry name" value="DGDG1/2"/>
</dbReference>
<evidence type="ECO:0000256" key="7">
    <source>
        <dbReference type="ARBA" id="ARBA00023136"/>
    </source>
</evidence>
<dbReference type="Proteomes" id="UP000626109">
    <property type="component" value="Unassembled WGS sequence"/>
</dbReference>
<dbReference type="SUPFAM" id="SSF53756">
    <property type="entry name" value="UDP-Glycosyltransferase/glycogen phosphorylase"/>
    <property type="match status" value="1"/>
</dbReference>
<dbReference type="PANTHER" id="PTHR46132">
    <property type="entry name" value="DIGALACTOSYLDIACYLGLYCEROL SYNTHASE 2, CHLOROPLASTIC"/>
    <property type="match status" value="1"/>
</dbReference>
<evidence type="ECO:0000256" key="5">
    <source>
        <dbReference type="ARBA" id="ARBA00022640"/>
    </source>
</evidence>
<dbReference type="GO" id="GO:0016020">
    <property type="term" value="C:membrane"/>
    <property type="evidence" value="ECO:0007669"/>
    <property type="project" value="UniProtKB-SubCell"/>
</dbReference>
<keyword evidence="6" id="KW-0808">Transferase</keyword>
<evidence type="ECO:0000256" key="1">
    <source>
        <dbReference type="ARBA" id="ARBA00004229"/>
    </source>
</evidence>
<evidence type="ECO:0000313" key="9">
    <source>
        <dbReference type="Proteomes" id="UP000626109"/>
    </source>
</evidence>
<keyword evidence="4" id="KW-0150">Chloroplast</keyword>
<dbReference type="EMBL" id="CAJNNW010014869">
    <property type="protein sequence ID" value="CAE8657076.1"/>
    <property type="molecule type" value="Genomic_DNA"/>
</dbReference>
<evidence type="ECO:0000256" key="2">
    <source>
        <dbReference type="ARBA" id="ARBA00004370"/>
    </source>
</evidence>
<dbReference type="GO" id="GO:0046481">
    <property type="term" value="F:digalactosyldiacylglycerol synthase activity"/>
    <property type="evidence" value="ECO:0007669"/>
    <property type="project" value="InterPro"/>
</dbReference>
<keyword evidence="7" id="KW-0472">Membrane</keyword>
<reference evidence="8" key="1">
    <citation type="submission" date="2021-02" db="EMBL/GenBank/DDBJ databases">
        <authorList>
            <person name="Dougan E. K."/>
            <person name="Rhodes N."/>
            <person name="Thang M."/>
            <person name="Chan C."/>
        </authorList>
    </citation>
    <scope>NUCLEOTIDE SEQUENCE</scope>
</reference>
<organism evidence="8 9">
    <name type="scientific">Polarella glacialis</name>
    <name type="common">Dinoflagellate</name>
    <dbReference type="NCBI Taxonomy" id="89957"/>
    <lineage>
        <taxon>Eukaryota</taxon>
        <taxon>Sar</taxon>
        <taxon>Alveolata</taxon>
        <taxon>Dinophyceae</taxon>
        <taxon>Suessiales</taxon>
        <taxon>Suessiaceae</taxon>
        <taxon>Polarella</taxon>
    </lineage>
</organism>
<dbReference type="PANTHER" id="PTHR46132:SF1">
    <property type="entry name" value="DIGALACTOSYLDIACYLGLYCEROL SYNTHASE 2, CHLOROPLASTIC"/>
    <property type="match status" value="1"/>
</dbReference>
<evidence type="ECO:0008006" key="10">
    <source>
        <dbReference type="Google" id="ProtNLM"/>
    </source>
</evidence>
<sequence length="237" mass="25903">VYLQGMGYEGFMDISSFRDSLFFTFTSMVCSAYCDVTIKLSTAGITLPNEVKSNIHGVREEFLQIGRRAAAPSASAELPEAALELGERLQPSSKEVYFIGAAIVAKGWADLLALLSAIPASEAFDVEVDGFGSGPDSEVIAERVKNFNESQNFNGDQSSIRLLPGQDHADRRFWGYKVLVNPSTTEMLCTVTLEALAMGKHVVIPEHPSNDFFKVNFPGRTHLFQGQDPVSFAQALK</sequence>
<gene>
    <name evidence="8" type="ORF">PGLA2088_LOCUS12580</name>
</gene>
<feature type="non-terminal residue" evidence="8">
    <location>
        <position position="237"/>
    </location>
</feature>
<accession>A0A813IXJ0</accession>
<keyword evidence="5" id="KW-0934">Plastid</keyword>
<dbReference type="GO" id="GO:0009507">
    <property type="term" value="C:chloroplast"/>
    <property type="evidence" value="ECO:0007669"/>
    <property type="project" value="UniProtKB-SubCell"/>
</dbReference>
<evidence type="ECO:0000256" key="4">
    <source>
        <dbReference type="ARBA" id="ARBA00022528"/>
    </source>
</evidence>